<proteinExistence type="predicted"/>
<evidence type="ECO:0000313" key="3">
    <source>
        <dbReference type="Proteomes" id="UP000006263"/>
    </source>
</evidence>
<dbReference type="EMBL" id="BAEP01000055">
    <property type="protein sequence ID" value="GAC25112.1"/>
    <property type="molecule type" value="Genomic_DNA"/>
</dbReference>
<sequence length="142" mass="15970">MFTKYTILRLATLALLSIFLTGCASPARLIEVNNVPNEKWRITSVWVAETENKWHVSGRLNAPNIFGLPDGHILVSILTEDGAIIDQKIASYRRVIGNAGRPRRHQFGVALFFVDFESIPEDAEVGVEYIIETISETKKKPF</sequence>
<dbReference type="RefSeq" id="WP_006993263.1">
    <property type="nucleotide sequence ID" value="NZ_BAEP01000055.1"/>
</dbReference>
<comment type="caution">
    <text evidence="2">The sequence shown here is derived from an EMBL/GenBank/DDBJ whole genome shotgun (WGS) entry which is preliminary data.</text>
</comment>
<dbReference type="AlphaFoldDB" id="K6Z402"/>
<evidence type="ECO:0008006" key="4">
    <source>
        <dbReference type="Google" id="ProtNLM"/>
    </source>
</evidence>
<organism evidence="2 3">
    <name type="scientific">Paraglaciecola mesophila KMM 241</name>
    <dbReference type="NCBI Taxonomy" id="1128912"/>
    <lineage>
        <taxon>Bacteria</taxon>
        <taxon>Pseudomonadati</taxon>
        <taxon>Pseudomonadota</taxon>
        <taxon>Gammaproteobacteria</taxon>
        <taxon>Alteromonadales</taxon>
        <taxon>Alteromonadaceae</taxon>
        <taxon>Paraglaciecola</taxon>
    </lineage>
</organism>
<dbReference type="PROSITE" id="PS51257">
    <property type="entry name" value="PROKAR_LIPOPROTEIN"/>
    <property type="match status" value="1"/>
</dbReference>
<gene>
    <name evidence="2" type="ORF">GMES_2822</name>
</gene>
<feature type="signal peptide" evidence="1">
    <location>
        <begin position="1"/>
        <end position="26"/>
    </location>
</feature>
<protein>
    <recommendedName>
        <fullName evidence="4">Lipoprotein</fullName>
    </recommendedName>
</protein>
<reference evidence="2 3" key="1">
    <citation type="journal article" date="2017" name="Antonie Van Leeuwenhoek">
        <title>Rhizobium rhizosphaerae sp. nov., a novel species isolated from rice rhizosphere.</title>
        <authorList>
            <person name="Zhao J.J."/>
            <person name="Zhang J."/>
            <person name="Zhang R.J."/>
            <person name="Zhang C.W."/>
            <person name="Yin H.Q."/>
            <person name="Zhang X.X."/>
        </authorList>
    </citation>
    <scope>NUCLEOTIDE SEQUENCE [LARGE SCALE GENOMIC DNA]</scope>
    <source>
        <strain evidence="2 3">KMM 241</strain>
    </source>
</reference>
<keyword evidence="1" id="KW-0732">Signal</keyword>
<evidence type="ECO:0000256" key="1">
    <source>
        <dbReference type="SAM" id="SignalP"/>
    </source>
</evidence>
<accession>K6Z402</accession>
<evidence type="ECO:0000313" key="2">
    <source>
        <dbReference type="EMBL" id="GAC25112.1"/>
    </source>
</evidence>
<name>K6Z402_9ALTE</name>
<feature type="chain" id="PRO_5003898000" description="Lipoprotein" evidence="1">
    <location>
        <begin position="27"/>
        <end position="142"/>
    </location>
</feature>
<dbReference type="OrthoDB" id="6195087at2"/>
<dbReference type="Proteomes" id="UP000006263">
    <property type="component" value="Unassembled WGS sequence"/>
</dbReference>